<evidence type="ECO:0000259" key="2">
    <source>
        <dbReference type="Pfam" id="PF02517"/>
    </source>
</evidence>
<organism evidence="3 4">
    <name type="scientific">Acetobacter nitrogenifigens DSM 23921 = NBRC 105050</name>
    <dbReference type="NCBI Taxonomy" id="1120919"/>
    <lineage>
        <taxon>Bacteria</taxon>
        <taxon>Pseudomonadati</taxon>
        <taxon>Pseudomonadota</taxon>
        <taxon>Alphaproteobacteria</taxon>
        <taxon>Acetobacterales</taxon>
        <taxon>Acetobacteraceae</taxon>
        <taxon>Acetobacter</taxon>
    </lineage>
</organism>
<feature type="transmembrane region" description="Helical" evidence="1">
    <location>
        <begin position="69"/>
        <end position="87"/>
    </location>
</feature>
<dbReference type="AlphaFoldDB" id="A0A511X8Y1"/>
<reference evidence="3 4" key="1">
    <citation type="submission" date="2019-07" db="EMBL/GenBank/DDBJ databases">
        <title>Whole genome shotgun sequence of Acetobacter nitrogenifigens NBRC 105050.</title>
        <authorList>
            <person name="Hosoyama A."/>
            <person name="Uohara A."/>
            <person name="Ohji S."/>
            <person name="Ichikawa N."/>
        </authorList>
    </citation>
    <scope>NUCLEOTIDE SEQUENCE [LARGE SCALE GENOMIC DNA]</scope>
    <source>
        <strain evidence="3 4">NBRC 105050</strain>
    </source>
</reference>
<accession>A0A511X8Y1</accession>
<dbReference type="Pfam" id="PF02517">
    <property type="entry name" value="Rce1-like"/>
    <property type="match status" value="1"/>
</dbReference>
<name>A0A511X8Y1_9PROT</name>
<feature type="domain" description="CAAX prenyl protease 2/Lysostaphin resistance protein A-like" evidence="2">
    <location>
        <begin position="101"/>
        <end position="190"/>
    </location>
</feature>
<keyword evidence="1" id="KW-1133">Transmembrane helix</keyword>
<dbReference type="GO" id="GO:0004175">
    <property type="term" value="F:endopeptidase activity"/>
    <property type="evidence" value="ECO:0007669"/>
    <property type="project" value="UniProtKB-ARBA"/>
</dbReference>
<protein>
    <recommendedName>
        <fullName evidence="2">CAAX prenyl protease 2/Lysostaphin resistance protein A-like domain-containing protein</fullName>
    </recommendedName>
</protein>
<feature type="transmembrane region" description="Helical" evidence="1">
    <location>
        <begin position="140"/>
        <end position="170"/>
    </location>
</feature>
<feature type="transmembrane region" description="Helical" evidence="1">
    <location>
        <begin position="99"/>
        <end position="120"/>
    </location>
</feature>
<evidence type="ECO:0000256" key="1">
    <source>
        <dbReference type="SAM" id="Phobius"/>
    </source>
</evidence>
<keyword evidence="1" id="KW-0472">Membrane</keyword>
<dbReference type="EMBL" id="BJYF01000006">
    <property type="protein sequence ID" value="GEN59415.1"/>
    <property type="molecule type" value="Genomic_DNA"/>
</dbReference>
<evidence type="ECO:0000313" key="3">
    <source>
        <dbReference type="EMBL" id="GEN59415.1"/>
    </source>
</evidence>
<sequence>MTGIPWRIRRAAEFLLLFVGGPLAILALHRAGVLFGLLWAAAALAWLGQRGASAPQSDETLDAALRTPLLRFIVLAPLITGAAWIWSPQTLFILPREKPGFWLVIMVLYPLLSVWPQEMLYRSFLFRRYGGLFGGDRGTVAASALAFGFAHILFLNWIAIAMTTIGGLLFARDYARHRDLRVACIEHSLYGCLIFTIGLGRFFYTGAAWKHG</sequence>
<gene>
    <name evidence="3" type="ORF">ANI02nite_12990</name>
</gene>
<keyword evidence="4" id="KW-1185">Reference proteome</keyword>
<comment type="caution">
    <text evidence="3">The sequence shown here is derived from an EMBL/GenBank/DDBJ whole genome shotgun (WGS) entry which is preliminary data.</text>
</comment>
<keyword evidence="1" id="KW-0812">Transmembrane</keyword>
<dbReference type="GO" id="GO:0080120">
    <property type="term" value="P:CAAX-box protein maturation"/>
    <property type="evidence" value="ECO:0007669"/>
    <property type="project" value="UniProtKB-ARBA"/>
</dbReference>
<dbReference type="RefSeq" id="WP_035376462.1">
    <property type="nucleotide sequence ID" value="NZ_AUBI01000006.1"/>
</dbReference>
<dbReference type="InterPro" id="IPR003675">
    <property type="entry name" value="Rce1/LyrA-like_dom"/>
</dbReference>
<feature type="transmembrane region" description="Helical" evidence="1">
    <location>
        <begin position="182"/>
        <end position="204"/>
    </location>
</feature>
<dbReference type="Proteomes" id="UP000321635">
    <property type="component" value="Unassembled WGS sequence"/>
</dbReference>
<dbReference type="OrthoDB" id="9805801at2"/>
<evidence type="ECO:0000313" key="4">
    <source>
        <dbReference type="Proteomes" id="UP000321635"/>
    </source>
</evidence>
<proteinExistence type="predicted"/>
<dbReference type="STRING" id="1120919.GCA_000429165_01970"/>